<dbReference type="Proteomes" id="UP000266183">
    <property type="component" value="Chromosome"/>
</dbReference>
<keyword evidence="2" id="KW-1133">Transmembrane helix</keyword>
<evidence type="ECO:0008006" key="5">
    <source>
        <dbReference type="Google" id="ProtNLM"/>
    </source>
</evidence>
<proteinExistence type="predicted"/>
<dbReference type="OrthoDB" id="6073502at2"/>
<dbReference type="KEGG" id="chk:D4L85_06745"/>
<name>A0A385SK49_9BACT</name>
<keyword evidence="1" id="KW-0175">Coiled coil</keyword>
<keyword evidence="2" id="KW-0472">Membrane</keyword>
<keyword evidence="2" id="KW-0812">Transmembrane</keyword>
<gene>
    <name evidence="3" type="ORF">D4L85_06745</name>
</gene>
<feature type="transmembrane region" description="Helical" evidence="2">
    <location>
        <begin position="42"/>
        <end position="59"/>
    </location>
</feature>
<protein>
    <recommendedName>
        <fullName evidence="5">Band 7 domain-containing protein</fullName>
    </recommendedName>
</protein>
<dbReference type="RefSeq" id="WP_119753586.1">
    <property type="nucleotide sequence ID" value="NZ_CP032382.1"/>
</dbReference>
<evidence type="ECO:0000313" key="3">
    <source>
        <dbReference type="EMBL" id="AYB30305.1"/>
    </source>
</evidence>
<dbReference type="EMBL" id="CP032382">
    <property type="protein sequence ID" value="AYB30305.1"/>
    <property type="molecule type" value="Genomic_DNA"/>
</dbReference>
<reference evidence="4" key="1">
    <citation type="submission" date="2018-09" db="EMBL/GenBank/DDBJ databases">
        <title>Chryseolinea sp. KIS68-18 isolated from soil.</title>
        <authorList>
            <person name="Weon H.-Y."/>
            <person name="Kwon S.-W."/>
            <person name="Lee S.A."/>
        </authorList>
    </citation>
    <scope>NUCLEOTIDE SEQUENCE [LARGE SCALE GENOMIC DNA]</scope>
    <source>
        <strain evidence="4">KIS68-18</strain>
    </source>
</reference>
<evidence type="ECO:0000256" key="2">
    <source>
        <dbReference type="SAM" id="Phobius"/>
    </source>
</evidence>
<evidence type="ECO:0000313" key="4">
    <source>
        <dbReference type="Proteomes" id="UP000266183"/>
    </source>
</evidence>
<feature type="coiled-coil region" evidence="1">
    <location>
        <begin position="318"/>
        <end position="376"/>
    </location>
</feature>
<evidence type="ECO:0000256" key="1">
    <source>
        <dbReference type="SAM" id="Coils"/>
    </source>
</evidence>
<sequence length="462" mass="51997">MLGALSFIGMLLIPAILIGYVFRNRFTIGPLTLLKDFKTTMILLVVAVVLAMSNSLFFYSRFGHQYYLVYPTGGWNTVSSSGIKFRWFATIQEWQKEIDIKVVGEGDPTEGIEGVITDKVTFELPNSRGEEKTQVIPGIAITFIDRVGAAVQISVRMKVPEDPERFRALAESFRNPANLINNTLIPTIKEQISNTGYMFAAQDYISGAATDFRQAIDDQLKYGGYSTERREFYDTIYSTIQDGGPRTIKEINTRYRIIKKTDKDGKLIRIPHEITKNSIAVTQVIVDEVFPEPAFKKRLEAQRDISAQKRIEMEKIETARAEQQRIIAEGERDKAKERVDQEKEQVKQLIAIETQLKQENTRKQLAEIALQTARLESEQNLVRERAQSEANRLKVAAGLTPQERAQIQKEIAIGVAEKLGAMQFPQVYIEGGGKDGKSNLGLIEALLGAEMAKSMIPALKDK</sequence>
<accession>A0A385SK49</accession>
<organism evidence="3 4">
    <name type="scientific">Chryseolinea soli</name>
    <dbReference type="NCBI Taxonomy" id="2321403"/>
    <lineage>
        <taxon>Bacteria</taxon>
        <taxon>Pseudomonadati</taxon>
        <taxon>Bacteroidota</taxon>
        <taxon>Cytophagia</taxon>
        <taxon>Cytophagales</taxon>
        <taxon>Fulvivirgaceae</taxon>
        <taxon>Chryseolinea</taxon>
    </lineage>
</organism>
<feature type="transmembrane region" description="Helical" evidence="2">
    <location>
        <begin position="6"/>
        <end position="22"/>
    </location>
</feature>
<keyword evidence="4" id="KW-1185">Reference proteome</keyword>
<dbReference type="AlphaFoldDB" id="A0A385SK49"/>